<proteinExistence type="predicted"/>
<evidence type="ECO:0000313" key="1">
    <source>
        <dbReference type="Proteomes" id="UP000046395"/>
    </source>
</evidence>
<dbReference type="AlphaFoldDB" id="A0A5S6R0C4"/>
<name>A0A5S6R0C4_TRIMR</name>
<reference evidence="2" key="1">
    <citation type="submission" date="2019-12" db="UniProtKB">
        <authorList>
            <consortium name="WormBaseParasite"/>
        </authorList>
    </citation>
    <scope>IDENTIFICATION</scope>
</reference>
<evidence type="ECO:0000313" key="2">
    <source>
        <dbReference type="WBParaSite" id="TMUE_3000012612.1"/>
    </source>
</evidence>
<dbReference type="Proteomes" id="UP000046395">
    <property type="component" value="Unassembled WGS sequence"/>
</dbReference>
<organism evidence="1 2">
    <name type="scientific">Trichuris muris</name>
    <name type="common">Mouse whipworm</name>
    <dbReference type="NCBI Taxonomy" id="70415"/>
    <lineage>
        <taxon>Eukaryota</taxon>
        <taxon>Metazoa</taxon>
        <taxon>Ecdysozoa</taxon>
        <taxon>Nematoda</taxon>
        <taxon>Enoplea</taxon>
        <taxon>Dorylaimia</taxon>
        <taxon>Trichinellida</taxon>
        <taxon>Trichuridae</taxon>
        <taxon>Trichuris</taxon>
    </lineage>
</organism>
<protein>
    <submittedName>
        <fullName evidence="2">Uncharacterized protein</fullName>
    </submittedName>
</protein>
<dbReference type="WBParaSite" id="TMUE_3000012612.1">
    <property type="protein sequence ID" value="TMUE_3000012612.1"/>
    <property type="gene ID" value="WBGene00294045"/>
</dbReference>
<sequence>MYGEYPFEDPDNFMRQYGPLCGDEDPDMCVARLLGNYNLKPGGLPIRSLLDAPLQRPEAALKTRKYNYPPKRATRSSYHIRFGRK</sequence>
<accession>A0A5S6R0C4</accession>
<keyword evidence="1" id="KW-1185">Reference proteome</keyword>